<evidence type="ECO:0008006" key="3">
    <source>
        <dbReference type="Google" id="ProtNLM"/>
    </source>
</evidence>
<evidence type="ECO:0000313" key="2">
    <source>
        <dbReference type="Proteomes" id="UP000767947"/>
    </source>
</evidence>
<dbReference type="EMBL" id="JAAMPT010000208">
    <property type="protein sequence ID" value="NMH25659.1"/>
    <property type="molecule type" value="Genomic_DNA"/>
</dbReference>
<proteinExistence type="predicted"/>
<name>A0ABX1QXV4_9FLAO</name>
<gene>
    <name evidence="1" type="ORF">G6042_10330</name>
</gene>
<organism evidence="1 2">
    <name type="scientific">Flavobacterium solisilvae</name>
    <dbReference type="NCBI Taxonomy" id="1852019"/>
    <lineage>
        <taxon>Bacteria</taxon>
        <taxon>Pseudomonadati</taxon>
        <taxon>Bacteroidota</taxon>
        <taxon>Flavobacteriia</taxon>
        <taxon>Flavobacteriales</taxon>
        <taxon>Flavobacteriaceae</taxon>
        <taxon>Flavobacterium</taxon>
    </lineage>
</organism>
<dbReference type="Proteomes" id="UP000767947">
    <property type="component" value="Unassembled WGS sequence"/>
</dbReference>
<comment type="caution">
    <text evidence="1">The sequence shown here is derived from an EMBL/GenBank/DDBJ whole genome shotgun (WGS) entry which is preliminary data.</text>
</comment>
<dbReference type="RefSeq" id="WP_169524360.1">
    <property type="nucleotide sequence ID" value="NZ_JAAMPT010000208.1"/>
</dbReference>
<keyword evidence="2" id="KW-1185">Reference proteome</keyword>
<sequence length="170" mass="20451">MKPYSEIIQKIETYHELGETIQAAEFLIEEYGIKHPNLKGFELREKAKPDYIMMTAEGNFGEKQIIRIPENTFQFELILMLNLIAHEMIHVEQKSYLNKFPDRNEREWQAYYEMLFHKVYPQVPNASTFHRKFFANKAFEYYNRMEKDGELQRKYASQKVEIEQLLATLE</sequence>
<reference evidence="1 2" key="1">
    <citation type="submission" date="2020-02" db="EMBL/GenBank/DDBJ databases">
        <title>Flavobacterium sp. genome.</title>
        <authorList>
            <person name="Jung H.S."/>
            <person name="Baek J.H."/>
            <person name="Jeon C.O."/>
        </authorList>
    </citation>
    <scope>NUCLEOTIDE SEQUENCE [LARGE SCALE GENOMIC DNA]</scope>
    <source>
        <strain evidence="1 2">SE-s27</strain>
    </source>
</reference>
<evidence type="ECO:0000313" key="1">
    <source>
        <dbReference type="EMBL" id="NMH25659.1"/>
    </source>
</evidence>
<accession>A0ABX1QXV4</accession>
<protein>
    <recommendedName>
        <fullName evidence="3">SprT-like domain-containing protein</fullName>
    </recommendedName>
</protein>